<proteinExistence type="predicted"/>
<evidence type="ECO:0000313" key="4">
    <source>
        <dbReference type="Proteomes" id="UP001165074"/>
    </source>
</evidence>
<keyword evidence="1" id="KW-0378">Hydrolase</keyword>
<dbReference type="Proteomes" id="UP001165074">
    <property type="component" value="Unassembled WGS sequence"/>
</dbReference>
<sequence>MTDSPPPSRAPAERDAVAAENAWVNRPRIRVAAYVIRHLRGPELLVFDHVGMPQAGTQVPAGGIHPGEDLRHAVLREVAEETGLLTASVVRRVTVEDRPHPDTRRPRRTTYFQLQAPPATADAWNHTVYGDGDDVGLTFACRFLPLPLKRPLADDQDLWLGHVDPRWTTLTRAPR</sequence>
<feature type="domain" description="Nudix hydrolase" evidence="2">
    <location>
        <begin position="27"/>
        <end position="166"/>
    </location>
</feature>
<evidence type="ECO:0000256" key="1">
    <source>
        <dbReference type="ARBA" id="ARBA00022801"/>
    </source>
</evidence>
<dbReference type="InterPro" id="IPR015797">
    <property type="entry name" value="NUDIX_hydrolase-like_dom_sf"/>
</dbReference>
<dbReference type="Pfam" id="PF00293">
    <property type="entry name" value="NUDIX"/>
    <property type="match status" value="1"/>
</dbReference>
<dbReference type="EMBL" id="BSTK01000007">
    <property type="protein sequence ID" value="GLY87010.1"/>
    <property type="molecule type" value="Genomic_DNA"/>
</dbReference>
<dbReference type="InterPro" id="IPR000086">
    <property type="entry name" value="NUDIX_hydrolase_dom"/>
</dbReference>
<name>A0A9W6S7M6_9ACTN</name>
<dbReference type="Gene3D" id="3.90.79.10">
    <property type="entry name" value="Nucleoside Triphosphate Pyrophosphohydrolase"/>
    <property type="match status" value="1"/>
</dbReference>
<dbReference type="GO" id="GO:0016787">
    <property type="term" value="F:hydrolase activity"/>
    <property type="evidence" value="ECO:0007669"/>
    <property type="project" value="UniProtKB-KW"/>
</dbReference>
<organism evidence="3 4">
    <name type="scientific">Actinoallomurus iriomotensis</name>
    <dbReference type="NCBI Taxonomy" id="478107"/>
    <lineage>
        <taxon>Bacteria</taxon>
        <taxon>Bacillati</taxon>
        <taxon>Actinomycetota</taxon>
        <taxon>Actinomycetes</taxon>
        <taxon>Streptosporangiales</taxon>
        <taxon>Thermomonosporaceae</taxon>
        <taxon>Actinoallomurus</taxon>
    </lineage>
</organism>
<gene>
    <name evidence="3" type="ORF">Airi02_049390</name>
</gene>
<dbReference type="PROSITE" id="PS00893">
    <property type="entry name" value="NUDIX_BOX"/>
    <property type="match status" value="1"/>
</dbReference>
<keyword evidence="4" id="KW-1185">Reference proteome</keyword>
<accession>A0A9W6S7M6</accession>
<dbReference type="PROSITE" id="PS51462">
    <property type="entry name" value="NUDIX"/>
    <property type="match status" value="1"/>
</dbReference>
<reference evidence="3" key="1">
    <citation type="submission" date="2023-03" db="EMBL/GenBank/DDBJ databases">
        <title>Actinoallomurus iriomotensis NBRC 103684.</title>
        <authorList>
            <person name="Ichikawa N."/>
            <person name="Sato H."/>
            <person name="Tonouchi N."/>
        </authorList>
    </citation>
    <scope>NUCLEOTIDE SEQUENCE</scope>
    <source>
        <strain evidence="3">NBRC 103684</strain>
    </source>
</reference>
<dbReference type="SUPFAM" id="SSF55811">
    <property type="entry name" value="Nudix"/>
    <property type="match status" value="1"/>
</dbReference>
<dbReference type="AlphaFoldDB" id="A0A9W6S7M6"/>
<evidence type="ECO:0000259" key="2">
    <source>
        <dbReference type="PROSITE" id="PS51462"/>
    </source>
</evidence>
<comment type="caution">
    <text evidence="3">The sequence shown here is derived from an EMBL/GenBank/DDBJ whole genome shotgun (WGS) entry which is preliminary data.</text>
</comment>
<protein>
    <recommendedName>
        <fullName evidence="2">Nudix hydrolase domain-containing protein</fullName>
    </recommendedName>
</protein>
<dbReference type="InterPro" id="IPR020084">
    <property type="entry name" value="NUDIX_hydrolase_CS"/>
</dbReference>
<dbReference type="CDD" id="cd04663">
    <property type="entry name" value="NUDIX_Hydrolase"/>
    <property type="match status" value="1"/>
</dbReference>
<evidence type="ECO:0000313" key="3">
    <source>
        <dbReference type="EMBL" id="GLY87010.1"/>
    </source>
</evidence>